<feature type="region of interest" description="Disordered" evidence="2">
    <location>
        <begin position="249"/>
        <end position="366"/>
    </location>
</feature>
<dbReference type="GO" id="GO:0008270">
    <property type="term" value="F:zinc ion binding"/>
    <property type="evidence" value="ECO:0007669"/>
    <property type="project" value="UniProtKB-KW"/>
</dbReference>
<feature type="compositionally biased region" description="Low complexity" evidence="2">
    <location>
        <begin position="287"/>
        <end position="314"/>
    </location>
</feature>
<comment type="caution">
    <text evidence="4">The sequence shown here is derived from an EMBL/GenBank/DDBJ whole genome shotgun (WGS) entry which is preliminary data.</text>
</comment>
<proteinExistence type="predicted"/>
<dbReference type="GO" id="GO:0003676">
    <property type="term" value="F:nucleic acid binding"/>
    <property type="evidence" value="ECO:0007669"/>
    <property type="project" value="InterPro"/>
</dbReference>
<keyword evidence="1" id="KW-0863">Zinc-finger</keyword>
<dbReference type="PROSITE" id="PS50158">
    <property type="entry name" value="ZF_CCHC"/>
    <property type="match status" value="1"/>
</dbReference>
<feature type="compositionally biased region" description="Low complexity" evidence="2">
    <location>
        <begin position="337"/>
        <end position="354"/>
    </location>
</feature>
<accession>A0A9N7MJD2</accession>
<protein>
    <recommendedName>
        <fullName evidence="3">CCHC-type domain-containing protein</fullName>
    </recommendedName>
</protein>
<feature type="region of interest" description="Disordered" evidence="2">
    <location>
        <begin position="394"/>
        <end position="425"/>
    </location>
</feature>
<dbReference type="Proteomes" id="UP001153555">
    <property type="component" value="Unassembled WGS sequence"/>
</dbReference>
<dbReference type="InterPro" id="IPR040256">
    <property type="entry name" value="At4g02000-like"/>
</dbReference>
<feature type="domain" description="CCHC-type" evidence="3">
    <location>
        <begin position="213"/>
        <end position="228"/>
    </location>
</feature>
<gene>
    <name evidence="4" type="ORF">SHERM_00799</name>
</gene>
<dbReference type="EMBL" id="CACSLK010000214">
    <property type="protein sequence ID" value="CAA0805890.1"/>
    <property type="molecule type" value="Genomic_DNA"/>
</dbReference>
<keyword evidence="5" id="KW-1185">Reference proteome</keyword>
<dbReference type="AlphaFoldDB" id="A0A9N7MJD2"/>
<dbReference type="InterPro" id="IPR025558">
    <property type="entry name" value="DUF4283"/>
</dbReference>
<feature type="non-terminal residue" evidence="4">
    <location>
        <position position="847"/>
    </location>
</feature>
<evidence type="ECO:0000256" key="1">
    <source>
        <dbReference type="PROSITE-ProRule" id="PRU00047"/>
    </source>
</evidence>
<dbReference type="InterPro" id="IPR001878">
    <property type="entry name" value="Znf_CCHC"/>
</dbReference>
<evidence type="ECO:0000256" key="2">
    <source>
        <dbReference type="SAM" id="MobiDB-lite"/>
    </source>
</evidence>
<evidence type="ECO:0000313" key="4">
    <source>
        <dbReference type="EMBL" id="CAA0805890.1"/>
    </source>
</evidence>
<keyword evidence="1" id="KW-0862">Zinc</keyword>
<dbReference type="Pfam" id="PF14392">
    <property type="entry name" value="zf-CCHC_4"/>
    <property type="match status" value="1"/>
</dbReference>
<evidence type="ECO:0000259" key="3">
    <source>
        <dbReference type="PROSITE" id="PS50158"/>
    </source>
</evidence>
<sequence>ASVFSMEDEELSRRLGDVQLSEIEANLIPLATDDIQKSKDECAKSIFGKVIGQRKVHLIGLKRVLSQIWQIQAPMTIKEISSNYFQFIFSNLEDKDKVLKGTNWLIDNQYLILRDWSESINSQHESFKELEIWVQVWNVPIHWSSTEVGLKIGKAFKRVKNVVIPQYGPLAGKCLRMLVTIDIEMPILRYSCLQLEGTTKIVEFKYERLVNFCHYCGIIGHLDKNCEKRMQDMDTGNLREGAYGDWLKAHDYPPLGHNHQTNSNSESPSPSPNQKSHTPPPLTVKVNPLNTNPNTDNPSSSNNTSNQNSTTLNPHNKPCNPPISPASLIQPLSPTKSQSSSPITPNTITKIIPHPTSPKPDSSQQITPMETLPLFIPEENTQNLQLVTCPQPVNFNLQPSPTPTQTNPSKKWKRKQVSPSKGVQNAISQGRLIRTKRQLTIQEPQGNSIIGRSGGLLLLWNSDVHIFQIIKSEFCMQVEYWDEAKNHTCWGIFVYASTQQSVRHDQWQFLLDAQNQWGDYWFIGGDWNEITCQEDKQGGISRTLSSFSAFNRFISLMGMQDMALQGHRFTWANNRQGEGYVEEQLDRIFCSLGWLSLYPNTVVSNEFKSSSDHSMLLLNSNPEIKPHKKRFFFDQRWIHREDVSEVVSKAWNLYQSGTPMFCFQEKIKGVRLQLLKWSCKFKTESAKKIESLHRQLAELRWEGGLRDWHRWDSIQKELNKLYKDEEQFWQQKSRISWLKHGDKNTKFFHAQTTHRRRRNKITRLINDDSTVCESQDEISQCIEEFYNNLFSTQGPSGTDPVLDEVSPVITEAMNTELTANVDEEDIRTALFSISPQKAPGQDGMTSL</sequence>
<keyword evidence="1" id="KW-0479">Metal-binding</keyword>
<dbReference type="PANTHER" id="PTHR31286">
    <property type="entry name" value="GLYCINE-RICH CELL WALL STRUCTURAL PROTEIN 1.8-LIKE"/>
    <property type="match status" value="1"/>
</dbReference>
<dbReference type="InterPro" id="IPR025836">
    <property type="entry name" value="Zn_knuckle_CX2CX4HX4C"/>
</dbReference>
<dbReference type="Gene3D" id="3.60.10.10">
    <property type="entry name" value="Endonuclease/exonuclease/phosphatase"/>
    <property type="match status" value="1"/>
</dbReference>
<dbReference type="Pfam" id="PF14111">
    <property type="entry name" value="DUF4283"/>
    <property type="match status" value="1"/>
</dbReference>
<name>A0A9N7MJD2_STRHE</name>
<organism evidence="4 5">
    <name type="scientific">Striga hermonthica</name>
    <name type="common">Purple witchweed</name>
    <name type="synonym">Buchnera hermonthica</name>
    <dbReference type="NCBI Taxonomy" id="68872"/>
    <lineage>
        <taxon>Eukaryota</taxon>
        <taxon>Viridiplantae</taxon>
        <taxon>Streptophyta</taxon>
        <taxon>Embryophyta</taxon>
        <taxon>Tracheophyta</taxon>
        <taxon>Spermatophyta</taxon>
        <taxon>Magnoliopsida</taxon>
        <taxon>eudicotyledons</taxon>
        <taxon>Gunneridae</taxon>
        <taxon>Pentapetalae</taxon>
        <taxon>asterids</taxon>
        <taxon>lamiids</taxon>
        <taxon>Lamiales</taxon>
        <taxon>Orobanchaceae</taxon>
        <taxon>Buchnereae</taxon>
        <taxon>Striga</taxon>
    </lineage>
</organism>
<feature type="non-terminal residue" evidence="4">
    <location>
        <position position="1"/>
    </location>
</feature>
<reference evidence="4" key="1">
    <citation type="submission" date="2019-12" db="EMBL/GenBank/DDBJ databases">
        <authorList>
            <person name="Scholes J."/>
        </authorList>
    </citation>
    <scope>NUCLEOTIDE SEQUENCE</scope>
</reference>
<dbReference type="SUPFAM" id="SSF56219">
    <property type="entry name" value="DNase I-like"/>
    <property type="match status" value="1"/>
</dbReference>
<dbReference type="PANTHER" id="PTHR31286:SF178">
    <property type="entry name" value="DUF4283 DOMAIN-CONTAINING PROTEIN"/>
    <property type="match status" value="1"/>
</dbReference>
<evidence type="ECO:0000313" key="5">
    <source>
        <dbReference type="Proteomes" id="UP001153555"/>
    </source>
</evidence>
<dbReference type="InterPro" id="IPR036691">
    <property type="entry name" value="Endo/exonu/phosph_ase_sf"/>
</dbReference>
<dbReference type="OrthoDB" id="1741569at2759"/>